<reference evidence="4" key="1">
    <citation type="journal article" date="2013" name="Nature">
        <title>Pan genome of the phytoplankton Emiliania underpins its global distribution.</title>
        <authorList>
            <person name="Read B.A."/>
            <person name="Kegel J."/>
            <person name="Klute M.J."/>
            <person name="Kuo A."/>
            <person name="Lefebvre S.C."/>
            <person name="Maumus F."/>
            <person name="Mayer C."/>
            <person name="Miller J."/>
            <person name="Monier A."/>
            <person name="Salamov A."/>
            <person name="Young J."/>
            <person name="Aguilar M."/>
            <person name="Claverie J.M."/>
            <person name="Frickenhaus S."/>
            <person name="Gonzalez K."/>
            <person name="Herman E.K."/>
            <person name="Lin Y.C."/>
            <person name="Napier J."/>
            <person name="Ogata H."/>
            <person name="Sarno A.F."/>
            <person name="Shmutz J."/>
            <person name="Schroeder D."/>
            <person name="de Vargas C."/>
            <person name="Verret F."/>
            <person name="von Dassow P."/>
            <person name="Valentin K."/>
            <person name="Van de Peer Y."/>
            <person name="Wheeler G."/>
            <person name="Dacks J.B."/>
            <person name="Delwiche C.F."/>
            <person name="Dyhrman S.T."/>
            <person name="Glockner G."/>
            <person name="John U."/>
            <person name="Richards T."/>
            <person name="Worden A.Z."/>
            <person name="Zhang X."/>
            <person name="Grigoriev I.V."/>
            <person name="Allen A.E."/>
            <person name="Bidle K."/>
            <person name="Borodovsky M."/>
            <person name="Bowler C."/>
            <person name="Brownlee C."/>
            <person name="Cock J.M."/>
            <person name="Elias M."/>
            <person name="Gladyshev V.N."/>
            <person name="Groth M."/>
            <person name="Guda C."/>
            <person name="Hadaegh A."/>
            <person name="Iglesias-Rodriguez M.D."/>
            <person name="Jenkins J."/>
            <person name="Jones B.M."/>
            <person name="Lawson T."/>
            <person name="Leese F."/>
            <person name="Lindquist E."/>
            <person name="Lobanov A."/>
            <person name="Lomsadze A."/>
            <person name="Malik S.B."/>
            <person name="Marsh M.E."/>
            <person name="Mackinder L."/>
            <person name="Mock T."/>
            <person name="Mueller-Roeber B."/>
            <person name="Pagarete A."/>
            <person name="Parker M."/>
            <person name="Probert I."/>
            <person name="Quesneville H."/>
            <person name="Raines C."/>
            <person name="Rensing S.A."/>
            <person name="Riano-Pachon D.M."/>
            <person name="Richier S."/>
            <person name="Rokitta S."/>
            <person name="Shiraiwa Y."/>
            <person name="Soanes D.M."/>
            <person name="van der Giezen M."/>
            <person name="Wahlund T.M."/>
            <person name="Williams B."/>
            <person name="Wilson W."/>
            <person name="Wolfe G."/>
            <person name="Wurch L.L."/>
        </authorList>
    </citation>
    <scope>NUCLEOTIDE SEQUENCE</scope>
</reference>
<sequence length="399" mass="44306">MNGHKTVCIVGVAGFIGSHLLEKIIREKDWHVVGIDMVAPSKIQQLLGAEKKWAARFEFHQARPARTPASLHALPLSPPPPAASSEQSNAPPLPPLRALRPTFSVPLMDVTTKEGVECMREQIKRSDTDCINFCVEFNKHLIHFSTCEVYGRTLSSYGLDAADPKNYILDEETTPMIMGAVSAQRWCYACAKQLVERLIYAHGTQNGLKFTIVRPYNWIGPRMDYIPGVDGKDDGQPRVLASFMTALMKGDPLVLVNGGEVFRTFCYVDDACDAVVRIVERPEKSQGRCFNVGNPDNNIRISDLAELMIDMYSKITGKPKGTTVKISGEEYYGAGYEDSDLRIPSMSLVNKQLDWSPKTTLKEAMESTMRVFIDKYADKLANKKRSADEAAPAIKAAKV</sequence>
<evidence type="ECO:0000256" key="1">
    <source>
        <dbReference type="SAM" id="MobiDB-lite"/>
    </source>
</evidence>
<dbReference type="PaxDb" id="2903-EOD39735"/>
<dbReference type="PANTHER" id="PTHR43245">
    <property type="entry name" value="BIFUNCTIONAL POLYMYXIN RESISTANCE PROTEIN ARNA"/>
    <property type="match status" value="1"/>
</dbReference>
<dbReference type="SUPFAM" id="SSF51735">
    <property type="entry name" value="NAD(P)-binding Rossmann-fold domains"/>
    <property type="match status" value="2"/>
</dbReference>
<name>A0A0D3KVF0_EMIH1</name>
<proteinExistence type="predicted"/>
<dbReference type="InterPro" id="IPR001509">
    <property type="entry name" value="Epimerase_deHydtase"/>
</dbReference>
<feature type="compositionally biased region" description="Low complexity" evidence="1">
    <location>
        <begin position="83"/>
        <end position="96"/>
    </location>
</feature>
<feature type="region of interest" description="Disordered" evidence="1">
    <location>
        <begin position="70"/>
        <end position="96"/>
    </location>
</feature>
<dbReference type="RefSeq" id="XP_005792164.1">
    <property type="nucleotide sequence ID" value="XM_005792107.1"/>
</dbReference>
<dbReference type="Pfam" id="PF01370">
    <property type="entry name" value="Epimerase"/>
    <property type="match status" value="1"/>
</dbReference>
<dbReference type="eggNOG" id="KOG1429">
    <property type="taxonomic scope" value="Eukaryota"/>
</dbReference>
<reference evidence="3" key="2">
    <citation type="submission" date="2024-10" db="UniProtKB">
        <authorList>
            <consortium name="EnsemblProtists"/>
        </authorList>
    </citation>
    <scope>IDENTIFICATION</scope>
</reference>
<organism evidence="3 4">
    <name type="scientific">Emiliania huxleyi (strain CCMP1516)</name>
    <dbReference type="NCBI Taxonomy" id="280463"/>
    <lineage>
        <taxon>Eukaryota</taxon>
        <taxon>Haptista</taxon>
        <taxon>Haptophyta</taxon>
        <taxon>Prymnesiophyceae</taxon>
        <taxon>Isochrysidales</taxon>
        <taxon>Noelaerhabdaceae</taxon>
        <taxon>Emiliania</taxon>
    </lineage>
</organism>
<keyword evidence="4" id="KW-1185">Reference proteome</keyword>
<dbReference type="STRING" id="2903.R1FL12"/>
<evidence type="ECO:0000313" key="4">
    <source>
        <dbReference type="Proteomes" id="UP000013827"/>
    </source>
</evidence>
<evidence type="ECO:0000313" key="3">
    <source>
        <dbReference type="EnsemblProtists" id="EOD39735"/>
    </source>
</evidence>
<dbReference type="Gene3D" id="3.40.50.720">
    <property type="entry name" value="NAD(P)-binding Rossmann-like Domain"/>
    <property type="match status" value="2"/>
</dbReference>
<feature type="domain" description="NAD-dependent epimerase/dehydratase" evidence="2">
    <location>
        <begin position="136"/>
        <end position="293"/>
    </location>
</feature>
<accession>A0A0D3KVF0</accession>
<dbReference type="InterPro" id="IPR050177">
    <property type="entry name" value="Lipid_A_modif_metabolic_enz"/>
</dbReference>
<dbReference type="GeneID" id="17285007"/>
<dbReference type="AlphaFoldDB" id="A0A0D3KVF0"/>
<dbReference type="InterPro" id="IPR036291">
    <property type="entry name" value="NAD(P)-bd_dom_sf"/>
</dbReference>
<dbReference type="PANTHER" id="PTHR43245:SF13">
    <property type="entry name" value="UDP-D-APIOSE_UDP-D-XYLOSE SYNTHASE 2"/>
    <property type="match status" value="1"/>
</dbReference>
<protein>
    <recommendedName>
        <fullName evidence="2">NAD-dependent epimerase/dehydratase domain-containing protein</fullName>
    </recommendedName>
</protein>
<dbReference type="Proteomes" id="UP000013827">
    <property type="component" value="Unassembled WGS sequence"/>
</dbReference>
<dbReference type="EnsemblProtists" id="EOD39735">
    <property type="protein sequence ID" value="EOD39735"/>
    <property type="gene ID" value="EMIHUDRAFT_317489"/>
</dbReference>
<dbReference type="HOGENOM" id="CLU_007383_7_0_1"/>
<evidence type="ECO:0000259" key="2">
    <source>
        <dbReference type="Pfam" id="PF01370"/>
    </source>
</evidence>
<dbReference type="KEGG" id="ehx:EMIHUDRAFT_317489"/>